<name>A0AAW7JNZ2_9BACT</name>
<feature type="signal peptide" evidence="1">
    <location>
        <begin position="1"/>
        <end position="21"/>
    </location>
</feature>
<organism evidence="4 6">
    <name type="scientific">Leyella lascolaii</name>
    <dbReference type="NCBI Taxonomy" id="1776379"/>
    <lineage>
        <taxon>Bacteria</taxon>
        <taxon>Pseudomonadati</taxon>
        <taxon>Bacteroidota</taxon>
        <taxon>Bacteroidia</taxon>
        <taxon>Bacteroidales</taxon>
        <taxon>Prevotellaceae</taxon>
        <taxon>Leyella</taxon>
    </lineage>
</organism>
<keyword evidence="1" id="KW-0732">Signal</keyword>
<dbReference type="EMBL" id="JAUEIE010000012">
    <property type="protein sequence ID" value="MDN0023431.1"/>
    <property type="molecule type" value="Genomic_DNA"/>
</dbReference>
<evidence type="ECO:0000313" key="6">
    <source>
        <dbReference type="Proteomes" id="UP001168478"/>
    </source>
</evidence>
<dbReference type="InterPro" id="IPR016024">
    <property type="entry name" value="ARM-type_fold"/>
</dbReference>
<reference evidence="4" key="2">
    <citation type="submission" date="2023-08" db="EMBL/GenBank/DDBJ databases">
        <title>Identification and characterization of horizontal gene transfer across gut microbiota members of farm animals based on homology search.</title>
        <authorList>
            <person name="Schwarzerova J."/>
            <person name="Nykrynova M."/>
            <person name="Jureckova K."/>
            <person name="Cejkova D."/>
            <person name="Rychlik I."/>
        </authorList>
    </citation>
    <scope>NUCLEOTIDE SEQUENCE</scope>
    <source>
        <strain evidence="4">ET15</strain>
        <strain evidence="3">ET37</strain>
    </source>
</reference>
<dbReference type="Proteomes" id="UP001168478">
    <property type="component" value="Unassembled WGS sequence"/>
</dbReference>
<evidence type="ECO:0000313" key="4">
    <source>
        <dbReference type="EMBL" id="MDN0025731.1"/>
    </source>
</evidence>
<dbReference type="RefSeq" id="WP_289825864.1">
    <property type="nucleotide sequence ID" value="NZ_JAUEIE010000012.1"/>
</dbReference>
<evidence type="ECO:0000259" key="2">
    <source>
        <dbReference type="Pfam" id="PF06439"/>
    </source>
</evidence>
<gene>
    <name evidence="3" type="ORF">QVN81_10430</name>
    <name evidence="4" type="ORF">QVN84_09410</name>
</gene>
<dbReference type="Pfam" id="PF06439">
    <property type="entry name" value="3keto-disac_hyd"/>
    <property type="match status" value="2"/>
</dbReference>
<dbReference type="AlphaFoldDB" id="A0AAW7JNZ2"/>
<dbReference type="Proteomes" id="UP001167831">
    <property type="component" value="Unassembled WGS sequence"/>
</dbReference>
<dbReference type="SUPFAM" id="SSF48371">
    <property type="entry name" value="ARM repeat"/>
    <property type="match status" value="1"/>
</dbReference>
<keyword evidence="5" id="KW-1185">Reference proteome</keyword>
<evidence type="ECO:0000313" key="5">
    <source>
        <dbReference type="Proteomes" id="UP001167831"/>
    </source>
</evidence>
<evidence type="ECO:0000313" key="3">
    <source>
        <dbReference type="EMBL" id="MDN0023431.1"/>
    </source>
</evidence>
<dbReference type="InterPro" id="IPR011989">
    <property type="entry name" value="ARM-like"/>
</dbReference>
<dbReference type="Gene3D" id="2.60.120.560">
    <property type="entry name" value="Exo-inulinase, domain 1"/>
    <property type="match status" value="2"/>
</dbReference>
<dbReference type="EMBL" id="JAUEIF010000008">
    <property type="protein sequence ID" value="MDN0025731.1"/>
    <property type="molecule type" value="Genomic_DNA"/>
</dbReference>
<feature type="domain" description="3-keto-alpha-glucoside-1,2-lyase/3-keto-2-hydroxy-glucal hydratase" evidence="2">
    <location>
        <begin position="859"/>
        <end position="1058"/>
    </location>
</feature>
<proteinExistence type="predicted"/>
<protein>
    <submittedName>
        <fullName evidence="4">DUF1080 domain-containing protein</fullName>
    </submittedName>
</protein>
<comment type="caution">
    <text evidence="4">The sequence shown here is derived from an EMBL/GenBank/DDBJ whole genome shotgun (WGS) entry which is preliminary data.</text>
</comment>
<dbReference type="GO" id="GO:0016787">
    <property type="term" value="F:hydrolase activity"/>
    <property type="evidence" value="ECO:0007669"/>
    <property type="project" value="InterPro"/>
</dbReference>
<feature type="chain" id="PRO_5044015204" evidence="1">
    <location>
        <begin position="22"/>
        <end position="1068"/>
    </location>
</feature>
<dbReference type="Gene3D" id="1.25.10.10">
    <property type="entry name" value="Leucine-rich Repeat Variant"/>
    <property type="match status" value="1"/>
</dbReference>
<dbReference type="InterPro" id="IPR010496">
    <property type="entry name" value="AL/BT2_dom"/>
</dbReference>
<evidence type="ECO:0000256" key="1">
    <source>
        <dbReference type="SAM" id="SignalP"/>
    </source>
</evidence>
<sequence length="1068" mass="116989">MKKYLIILIAAIFFVQAQSLAQTDSRNRTPETVIADALAQMPAKDSKSYSLLMGEMASTGSAGILQIASTMNYDDGKASAGEYALQGLASYVMTPEGGRHRDEVRKGLKLAIGRSGDVRKKRFLIESLALCATPADLPDLIAIANDKELEDAAVAAISGMKDSGGAIAGFVRTSDAERAVLAKLIKSCGLTECSDLLASWTDGADDATKAAIYDAIAAVAPADMLHILAEAAQSAGYRPEGTRSTDAFIKMLERICDDDKAVVDKEARRLMKSETSAIRCAGLRLALRAEGNDGIKTFIKALRDSDAAYRNTALEYGPEYCGPTAFDAMAKAMARLPYDAQTDVVRLIGESNAVNYTDVVLKTLKKSSGTLRSEAMKAAARLGGEQSLEALTAFLGTPESEEAKAALLYFNGDMREAMVQALDSDDGNVVKDVLQIVSAKAMRNAFDKVIALTSSPDKEISSAAYDALGNVAGTDELSRMYALLDKAGAGDAARLQDAIIRTNSRTAPEQAFETTKKAMEASAKPGLYYRILANTNAAEAIDILRKAGTKEAQAALLEVRNVKMLPIMLDMAKDKRQGEARDKILSRYLDLASTVEATPVERYLMLVAGMESGASESLGNRFLKAIGNTQTLQALGYMRRYYDSDKYADVAAECIKDIVASHDDLNGGRHVKEMLEQSIATYVRQVENHDALYAVDQIKGLLAKRSPRGYSLSTGRTKMNRRGYWKMKEKFENFNLSFDWKSGDDLEVSLRDMSVLTFDREKGVRLYGESQQWHPYSDVGEWNSADIKVVDDRVYVSVNGKELITNAVLTNPKEGKSLNNTGGIGFQAGNDSLIVRYTRIRKLPGTPVFTLPAEEREEGYEVLFDGRSLDKWQGNTTNYVPKDGNIYVTADYGGSGNLYTKKKYSDFVLRFDFRFDRPGVNNGVGVRTNIGTDAAYDGMEIQILDHDDPIYNGLQPYQQHGAVYGIIVPEHFKFDKPGTWYSEEIRVKGDRVKVTVNGKVILDGDIRKACKGHNVSPDGSGHNPYTVDHKNHPGLFNKEGYISFCGHGPGIMFRNVRILDLNKKPKRR</sequence>
<feature type="domain" description="3-keto-alpha-glucoside-1,2-lyase/3-keto-2-hydroxy-glucal hydratase" evidence="2">
    <location>
        <begin position="722"/>
        <end position="837"/>
    </location>
</feature>
<accession>A0AAW7JNZ2</accession>
<reference evidence="4" key="1">
    <citation type="submission" date="2023-06" db="EMBL/GenBank/DDBJ databases">
        <authorList>
            <person name="Zeman M."/>
            <person name="Kubasova T."/>
            <person name="Jahodarova E."/>
            <person name="Nykrynova M."/>
            <person name="Rychlik I."/>
        </authorList>
    </citation>
    <scope>NUCLEOTIDE SEQUENCE</scope>
    <source>
        <strain evidence="4">ET15</strain>
        <strain evidence="3">ET37</strain>
    </source>
</reference>